<dbReference type="AlphaFoldDB" id="A0A927FM28"/>
<comment type="caution">
    <text evidence="1">The sequence shown here is derived from an EMBL/GenBank/DDBJ whole genome shotgun (WGS) entry which is preliminary data.</text>
</comment>
<keyword evidence="2" id="KW-1185">Reference proteome</keyword>
<reference evidence="1 2" key="1">
    <citation type="submission" date="2020-09" db="EMBL/GenBank/DDBJ databases">
        <title>Genome seq and assembly of Limnohabitants sp.</title>
        <authorList>
            <person name="Chhetri G."/>
        </authorList>
    </citation>
    <scope>NUCLEOTIDE SEQUENCE [LARGE SCALE GENOMIC DNA]</scope>
    <source>
        <strain evidence="1 2">JUR4</strain>
    </source>
</reference>
<dbReference type="Proteomes" id="UP000647424">
    <property type="component" value="Unassembled WGS sequence"/>
</dbReference>
<proteinExistence type="predicted"/>
<organism evidence="1 2">
    <name type="scientific">Limnohabitans radicicola</name>
    <dbReference type="NCBI Taxonomy" id="2771427"/>
    <lineage>
        <taxon>Bacteria</taxon>
        <taxon>Pseudomonadati</taxon>
        <taxon>Pseudomonadota</taxon>
        <taxon>Betaproteobacteria</taxon>
        <taxon>Burkholderiales</taxon>
        <taxon>Comamonadaceae</taxon>
        <taxon>Limnohabitans</taxon>
    </lineage>
</organism>
<dbReference type="InterPro" id="IPR021341">
    <property type="entry name" value="DUF2958"/>
</dbReference>
<evidence type="ECO:0000313" key="2">
    <source>
        <dbReference type="Proteomes" id="UP000647424"/>
    </source>
</evidence>
<dbReference type="Pfam" id="PF11171">
    <property type="entry name" value="DUF2958"/>
    <property type="match status" value="1"/>
</dbReference>
<dbReference type="EMBL" id="JACYFT010000007">
    <property type="protein sequence ID" value="MBD8052000.1"/>
    <property type="molecule type" value="Genomic_DNA"/>
</dbReference>
<dbReference type="RefSeq" id="WP_191820491.1">
    <property type="nucleotide sequence ID" value="NZ_JACYFT010000007.1"/>
</dbReference>
<gene>
    <name evidence="1" type="ORF">IC609_15795</name>
</gene>
<evidence type="ECO:0000313" key="1">
    <source>
        <dbReference type="EMBL" id="MBD8052000.1"/>
    </source>
</evidence>
<name>A0A927FM28_9BURK</name>
<protein>
    <submittedName>
        <fullName evidence="1">DUF2958 domain-containing protein</fullName>
    </submittedName>
</protein>
<sequence length="108" mass="12675">METHNLLPQELRARLPQIGATAEQENPLVLAKFFFPDFHWTWYAIEFDGIDTFYGYVDGDFPELGYFSLRELRETRGALGCAVERDLHFQDTPLHVLQLKAEVRRIFE</sequence>
<accession>A0A927FM28</accession>